<evidence type="ECO:0000256" key="1">
    <source>
        <dbReference type="SAM" id="Phobius"/>
    </source>
</evidence>
<reference evidence="2" key="2">
    <citation type="journal article" date="2015" name="Fish Shellfish Immunol.">
        <title>Early steps in the European eel (Anguilla anguilla)-Vibrio vulnificus interaction in the gills: Role of the RtxA13 toxin.</title>
        <authorList>
            <person name="Callol A."/>
            <person name="Pajuelo D."/>
            <person name="Ebbesson L."/>
            <person name="Teles M."/>
            <person name="MacKenzie S."/>
            <person name="Amaro C."/>
        </authorList>
    </citation>
    <scope>NUCLEOTIDE SEQUENCE</scope>
</reference>
<feature type="transmembrane region" description="Helical" evidence="1">
    <location>
        <begin position="7"/>
        <end position="24"/>
    </location>
</feature>
<proteinExistence type="predicted"/>
<keyword evidence="1" id="KW-1133">Transmembrane helix</keyword>
<reference evidence="2" key="1">
    <citation type="submission" date="2014-11" db="EMBL/GenBank/DDBJ databases">
        <authorList>
            <person name="Amaro Gonzalez C."/>
        </authorList>
    </citation>
    <scope>NUCLEOTIDE SEQUENCE</scope>
</reference>
<keyword evidence="1" id="KW-0812">Transmembrane</keyword>
<dbReference type="AlphaFoldDB" id="A0A0E9VLS6"/>
<protein>
    <submittedName>
        <fullName evidence="2">Uncharacterized protein</fullName>
    </submittedName>
</protein>
<name>A0A0E9VLS6_ANGAN</name>
<evidence type="ECO:0000313" key="2">
    <source>
        <dbReference type="EMBL" id="JAH78976.1"/>
    </source>
</evidence>
<organism evidence="2">
    <name type="scientific">Anguilla anguilla</name>
    <name type="common">European freshwater eel</name>
    <name type="synonym">Muraena anguilla</name>
    <dbReference type="NCBI Taxonomy" id="7936"/>
    <lineage>
        <taxon>Eukaryota</taxon>
        <taxon>Metazoa</taxon>
        <taxon>Chordata</taxon>
        <taxon>Craniata</taxon>
        <taxon>Vertebrata</taxon>
        <taxon>Euteleostomi</taxon>
        <taxon>Actinopterygii</taxon>
        <taxon>Neopterygii</taxon>
        <taxon>Teleostei</taxon>
        <taxon>Anguilliformes</taxon>
        <taxon>Anguillidae</taxon>
        <taxon>Anguilla</taxon>
    </lineage>
</organism>
<sequence length="32" mass="3932">MVLCQKMRVFCLYFLTALAVYFKYKHYTSPCY</sequence>
<accession>A0A0E9VLS6</accession>
<keyword evidence="1" id="KW-0472">Membrane</keyword>
<dbReference type="EMBL" id="GBXM01029601">
    <property type="protein sequence ID" value="JAH78976.1"/>
    <property type="molecule type" value="Transcribed_RNA"/>
</dbReference>